<accession>A0A7Z2GJI1</accession>
<dbReference type="EMBL" id="CP046913">
    <property type="protein sequence ID" value="QGZ62967.1"/>
    <property type="molecule type" value="Genomic_DNA"/>
</dbReference>
<protein>
    <submittedName>
        <fullName evidence="1">Uncharacterized protein</fullName>
    </submittedName>
</protein>
<dbReference type="OrthoDB" id="9006353at2"/>
<proteinExistence type="predicted"/>
<dbReference type="AlphaFoldDB" id="A0A7Z2GJI1"/>
<evidence type="ECO:0000313" key="2">
    <source>
        <dbReference type="Proteomes" id="UP000433577"/>
    </source>
</evidence>
<gene>
    <name evidence="1" type="ORF">FAZ98_11415</name>
</gene>
<evidence type="ECO:0000313" key="1">
    <source>
        <dbReference type="EMBL" id="QGZ62967.1"/>
    </source>
</evidence>
<dbReference type="Proteomes" id="UP000433577">
    <property type="component" value="Chromosome 1"/>
</dbReference>
<organism evidence="1 2">
    <name type="scientific">Paraburkholderia acidisoli</name>
    <dbReference type="NCBI Taxonomy" id="2571748"/>
    <lineage>
        <taxon>Bacteria</taxon>
        <taxon>Pseudomonadati</taxon>
        <taxon>Pseudomonadota</taxon>
        <taxon>Betaproteobacteria</taxon>
        <taxon>Burkholderiales</taxon>
        <taxon>Burkholderiaceae</taxon>
        <taxon>Paraburkholderia</taxon>
    </lineage>
</organism>
<reference evidence="1 2" key="1">
    <citation type="submission" date="2019-12" db="EMBL/GenBank/DDBJ databases">
        <title>Paraburkholderia acidiphila 7Q-K02 sp. nov and Paraburkholderia acidisoli DHF22 sp. nov., two strains isolated from forest soil.</title>
        <authorList>
            <person name="Gao Z."/>
            <person name="Qiu L."/>
        </authorList>
    </citation>
    <scope>NUCLEOTIDE SEQUENCE [LARGE SCALE GENOMIC DNA]</scope>
    <source>
        <strain evidence="1 2">DHF22</strain>
    </source>
</reference>
<keyword evidence="2" id="KW-1185">Reference proteome</keyword>
<sequence>MIGAAVLLAGCAGAVPTSVDGGWGAPSFAALQQMCGQTADYGQDTQAVYSAVFDAWVAQRHGKLPQAQFCGFQAALAQQYATNGKSGDMAARNQWVEFLNQQRANALSWRAFADSTLRAG</sequence>
<dbReference type="KEGG" id="pacs:FAZ98_11415"/>
<name>A0A7Z2GJI1_9BURK</name>